<evidence type="ECO:0000313" key="1">
    <source>
        <dbReference type="EMBL" id="KAF3489336.1"/>
    </source>
</evidence>
<accession>A0A8S9N206</accession>
<evidence type="ECO:0000313" key="2">
    <source>
        <dbReference type="Proteomes" id="UP000712600"/>
    </source>
</evidence>
<name>A0A8S9N206_BRACR</name>
<dbReference type="AlphaFoldDB" id="A0A8S9N206"/>
<dbReference type="Proteomes" id="UP000712600">
    <property type="component" value="Unassembled WGS sequence"/>
</dbReference>
<organism evidence="1 2">
    <name type="scientific">Brassica cretica</name>
    <name type="common">Mustard</name>
    <dbReference type="NCBI Taxonomy" id="69181"/>
    <lineage>
        <taxon>Eukaryota</taxon>
        <taxon>Viridiplantae</taxon>
        <taxon>Streptophyta</taxon>
        <taxon>Embryophyta</taxon>
        <taxon>Tracheophyta</taxon>
        <taxon>Spermatophyta</taxon>
        <taxon>Magnoliopsida</taxon>
        <taxon>eudicotyledons</taxon>
        <taxon>Gunneridae</taxon>
        <taxon>Pentapetalae</taxon>
        <taxon>rosids</taxon>
        <taxon>malvids</taxon>
        <taxon>Brassicales</taxon>
        <taxon>Brassicaceae</taxon>
        <taxon>Brassiceae</taxon>
        <taxon>Brassica</taxon>
    </lineage>
</organism>
<reference evidence="1" key="1">
    <citation type="submission" date="2019-12" db="EMBL/GenBank/DDBJ databases">
        <title>Genome sequencing and annotation of Brassica cretica.</title>
        <authorList>
            <person name="Studholme D.J."/>
            <person name="Sarris P."/>
        </authorList>
    </citation>
    <scope>NUCLEOTIDE SEQUENCE</scope>
    <source>
        <strain evidence="1">PFS-109/04</strain>
        <tissue evidence="1">Leaf</tissue>
    </source>
</reference>
<protein>
    <submittedName>
        <fullName evidence="1">Uncharacterized protein</fullName>
    </submittedName>
</protein>
<dbReference type="EMBL" id="QGKX02002183">
    <property type="protein sequence ID" value="KAF3489336.1"/>
    <property type="molecule type" value="Genomic_DNA"/>
</dbReference>
<comment type="caution">
    <text evidence="1">The sequence shown here is derived from an EMBL/GenBank/DDBJ whole genome shotgun (WGS) entry which is preliminary data.</text>
</comment>
<sequence length="86" mass="9561">MLGRQRRSIVDVLLHEEVVCPVGCLKDVCNILSRYVQLVFGCGRLSIEVVLLMSIDVEGWMSIVGGITLSIGWLKYVLHQAASARF</sequence>
<gene>
    <name evidence="1" type="ORF">F2Q69_00053473</name>
</gene>
<proteinExistence type="predicted"/>